<keyword evidence="3" id="KW-1185">Reference proteome</keyword>
<comment type="caution">
    <text evidence="2">The sequence shown here is derived from an EMBL/GenBank/DDBJ whole genome shotgun (WGS) entry which is preliminary data.</text>
</comment>
<proteinExistence type="predicted"/>
<dbReference type="InterPro" id="IPR001509">
    <property type="entry name" value="Epimerase_deHydtase"/>
</dbReference>
<feature type="domain" description="NAD-dependent epimerase/dehydratase" evidence="1">
    <location>
        <begin position="17"/>
        <end position="216"/>
    </location>
</feature>
<organism evidence="2 3">
    <name type="scientific">Aestuariispira insulae</name>
    <dbReference type="NCBI Taxonomy" id="1461337"/>
    <lineage>
        <taxon>Bacteria</taxon>
        <taxon>Pseudomonadati</taxon>
        <taxon>Pseudomonadota</taxon>
        <taxon>Alphaproteobacteria</taxon>
        <taxon>Rhodospirillales</taxon>
        <taxon>Kiloniellaceae</taxon>
        <taxon>Aestuariispira</taxon>
    </lineage>
</organism>
<dbReference type="Gene3D" id="3.40.50.720">
    <property type="entry name" value="NAD(P)-binding Rossmann-like Domain"/>
    <property type="match status" value="1"/>
</dbReference>
<dbReference type="SUPFAM" id="SSF51735">
    <property type="entry name" value="NAD(P)-binding Rossmann-fold domains"/>
    <property type="match status" value="1"/>
</dbReference>
<dbReference type="Proteomes" id="UP000256845">
    <property type="component" value="Unassembled WGS sequence"/>
</dbReference>
<dbReference type="PANTHER" id="PTHR43245:SF58">
    <property type="entry name" value="BLL5923 PROTEIN"/>
    <property type="match status" value="1"/>
</dbReference>
<sequence length="312" mass="34523">MPRNHGVPFMTDLGGKVLLTGSTGFVGKHLVPDLQAAGYTVIQPTRVEIGEIDGNTDWHPYLDDIDTVIHLANRAHVMNETSENPIDIYREVNLHGTENLARQAAEKGARRFIYLSSVKTMGEESQHPLSADDELAPCDPYGVSKAEAEEALLRYAGRMEIVILRPPLVYGPQVKGNFIALLRLLTRGLPLPVGAIKNRRSMIYVKNLTHAISHAIHCLPGIYLPSDQHDLSTPELFRLTAKALGYPARLLPVPVAALKMAGRLSGRSNMIQRLTESLTVDGKIPGWMPIYSPEEGLKETADWYRGHRQDIS</sequence>
<evidence type="ECO:0000313" key="2">
    <source>
        <dbReference type="EMBL" id="RED49209.1"/>
    </source>
</evidence>
<evidence type="ECO:0000313" key="3">
    <source>
        <dbReference type="Proteomes" id="UP000256845"/>
    </source>
</evidence>
<dbReference type="EMBL" id="QRDW01000006">
    <property type="protein sequence ID" value="RED49209.1"/>
    <property type="molecule type" value="Genomic_DNA"/>
</dbReference>
<dbReference type="InterPro" id="IPR036291">
    <property type="entry name" value="NAD(P)-bd_dom_sf"/>
</dbReference>
<dbReference type="PANTHER" id="PTHR43245">
    <property type="entry name" value="BIFUNCTIONAL POLYMYXIN RESISTANCE PROTEIN ARNA"/>
    <property type="match status" value="1"/>
</dbReference>
<dbReference type="Pfam" id="PF01370">
    <property type="entry name" value="Epimerase"/>
    <property type="match status" value="1"/>
</dbReference>
<dbReference type="InterPro" id="IPR050177">
    <property type="entry name" value="Lipid_A_modif_metabolic_enz"/>
</dbReference>
<accession>A0A3D9HI60</accession>
<protein>
    <submittedName>
        <fullName evidence="2">Nucleoside-diphosphate-sugar epimerase</fullName>
    </submittedName>
</protein>
<gene>
    <name evidence="2" type="ORF">DFP90_106187</name>
</gene>
<evidence type="ECO:0000259" key="1">
    <source>
        <dbReference type="Pfam" id="PF01370"/>
    </source>
</evidence>
<dbReference type="AlphaFoldDB" id="A0A3D9HI60"/>
<reference evidence="2 3" key="1">
    <citation type="submission" date="2018-07" db="EMBL/GenBank/DDBJ databases">
        <title>Genomic Encyclopedia of Type Strains, Phase III (KMG-III): the genomes of soil and plant-associated and newly described type strains.</title>
        <authorList>
            <person name="Whitman W."/>
        </authorList>
    </citation>
    <scope>NUCLEOTIDE SEQUENCE [LARGE SCALE GENOMIC DNA]</scope>
    <source>
        <strain evidence="2 3">CECT 8488</strain>
    </source>
</reference>
<name>A0A3D9HI60_9PROT</name>